<comment type="caution">
    <text evidence="6">The sequence shown here is derived from an EMBL/GenBank/DDBJ whole genome shotgun (WGS) entry which is preliminary data.</text>
</comment>
<dbReference type="InterPro" id="IPR036162">
    <property type="entry name" value="Resolvase-like_N_sf"/>
</dbReference>
<dbReference type="GO" id="GO:0000150">
    <property type="term" value="F:DNA strand exchange activity"/>
    <property type="evidence" value="ECO:0007669"/>
    <property type="project" value="UniProtKB-KW"/>
</dbReference>
<dbReference type="PROSITE" id="PS51736">
    <property type="entry name" value="RECOMBINASES_3"/>
    <property type="match status" value="1"/>
</dbReference>
<keyword evidence="2" id="KW-0229">DNA integration</keyword>
<dbReference type="AlphaFoldDB" id="A0A175Y0Z2"/>
<evidence type="ECO:0000256" key="1">
    <source>
        <dbReference type="ARBA" id="ARBA00009913"/>
    </source>
</evidence>
<gene>
    <name evidence="6" type="ORF">AVM11_18745</name>
</gene>
<dbReference type="InterPro" id="IPR006120">
    <property type="entry name" value="Resolvase_HTH_dom"/>
</dbReference>
<proteinExistence type="inferred from homology"/>
<evidence type="ECO:0000256" key="4">
    <source>
        <dbReference type="ARBA" id="ARBA00023125"/>
    </source>
</evidence>
<sequence>MRVGYARVSTIDQSPELQLEALRRAGCEKVFTEKASGAKDDRPELARIFTDVLRAGDTLVVWKLDRLARSLKKLIATAEELEREKIGLVSLTESIDTTTPGGMLTFHVFGAIAQFERALIRERTTAGLTEARRRGRKGGRPPSMRPADIAAAKALMKEGSLPVRDIARRLNVSVATLYRYAGKRGGPADGVEADRLRA</sequence>
<keyword evidence="5" id="KW-0233">DNA recombination</keyword>
<dbReference type="GO" id="GO:0003677">
    <property type="term" value="F:DNA binding"/>
    <property type="evidence" value="ECO:0007669"/>
    <property type="project" value="UniProtKB-KW"/>
</dbReference>
<dbReference type="Pfam" id="PF02796">
    <property type="entry name" value="HTH_7"/>
    <property type="match status" value="1"/>
</dbReference>
<reference evidence="6" key="1">
    <citation type="submission" date="2016-03" db="EMBL/GenBank/DDBJ databases">
        <title>Sphingomonas melonis TY, whole genome shotgun sequencing.</title>
        <authorList>
            <person name="Wang H."/>
            <person name="Zhu P."/>
        </authorList>
    </citation>
    <scope>NUCLEOTIDE SEQUENCE [LARGE SCALE GENOMIC DNA]</scope>
    <source>
        <strain evidence="6">TY</strain>
    </source>
</reference>
<dbReference type="PANTHER" id="PTHR30461:SF2">
    <property type="entry name" value="SERINE RECOMBINASE PINE-RELATED"/>
    <property type="match status" value="1"/>
</dbReference>
<dbReference type="Proteomes" id="UP000078460">
    <property type="component" value="Unassembled WGS sequence"/>
</dbReference>
<comment type="similarity">
    <text evidence="1">Belongs to the site-specific recombinase resolvase family.</text>
</comment>
<evidence type="ECO:0000313" key="6">
    <source>
        <dbReference type="EMBL" id="KZB94258.1"/>
    </source>
</evidence>
<dbReference type="RefSeq" id="WP_062127319.1">
    <property type="nucleotide sequence ID" value="NZ_CP017578.1"/>
</dbReference>
<dbReference type="PANTHER" id="PTHR30461">
    <property type="entry name" value="DNA-INVERTASE FROM LAMBDOID PROPHAGE"/>
    <property type="match status" value="1"/>
</dbReference>
<keyword evidence="7" id="KW-1185">Reference proteome</keyword>
<dbReference type="Gene3D" id="3.40.50.1390">
    <property type="entry name" value="Resolvase, N-terminal catalytic domain"/>
    <property type="match status" value="1"/>
</dbReference>
<dbReference type="OrthoDB" id="114045at2"/>
<organism evidence="6 7">
    <name type="scientific">Sphingomonas melonis TY</name>
    <dbReference type="NCBI Taxonomy" id="621456"/>
    <lineage>
        <taxon>Bacteria</taxon>
        <taxon>Pseudomonadati</taxon>
        <taxon>Pseudomonadota</taxon>
        <taxon>Alphaproteobacteria</taxon>
        <taxon>Sphingomonadales</taxon>
        <taxon>Sphingomonadaceae</taxon>
        <taxon>Sphingomonas</taxon>
    </lineage>
</organism>
<keyword evidence="4" id="KW-0238">DNA-binding</keyword>
<dbReference type="Pfam" id="PF00239">
    <property type="entry name" value="Resolvase"/>
    <property type="match status" value="1"/>
</dbReference>
<name>A0A175Y0Z2_9SPHN</name>
<dbReference type="PROSITE" id="PS00398">
    <property type="entry name" value="RECOMBINASES_2"/>
    <property type="match status" value="1"/>
</dbReference>
<dbReference type="SUPFAM" id="SSF46689">
    <property type="entry name" value="Homeodomain-like"/>
    <property type="match status" value="1"/>
</dbReference>
<dbReference type="FunFam" id="3.40.50.1390:FF:000001">
    <property type="entry name" value="DNA recombinase"/>
    <property type="match status" value="1"/>
</dbReference>
<dbReference type="PROSITE" id="PS00397">
    <property type="entry name" value="RECOMBINASES_1"/>
    <property type="match status" value="1"/>
</dbReference>
<protein>
    <submittedName>
        <fullName evidence="6">DNA invertase</fullName>
    </submittedName>
</protein>
<dbReference type="InterPro" id="IPR050639">
    <property type="entry name" value="SSR_resolvase"/>
</dbReference>
<keyword evidence="3" id="KW-0230">DNA invertase</keyword>
<dbReference type="SMART" id="SM00857">
    <property type="entry name" value="Resolvase"/>
    <property type="match status" value="1"/>
</dbReference>
<evidence type="ECO:0000256" key="2">
    <source>
        <dbReference type="ARBA" id="ARBA00022908"/>
    </source>
</evidence>
<dbReference type="KEGG" id="smy:BJP26_13775"/>
<dbReference type="CDD" id="cd03768">
    <property type="entry name" value="SR_ResInv"/>
    <property type="match status" value="1"/>
</dbReference>
<dbReference type="InterPro" id="IPR006118">
    <property type="entry name" value="Recombinase_CS"/>
</dbReference>
<dbReference type="SUPFAM" id="SSF53041">
    <property type="entry name" value="Resolvase-like"/>
    <property type="match status" value="1"/>
</dbReference>
<dbReference type="Gene3D" id="1.10.10.60">
    <property type="entry name" value="Homeodomain-like"/>
    <property type="match status" value="1"/>
</dbReference>
<dbReference type="InterPro" id="IPR009057">
    <property type="entry name" value="Homeodomain-like_sf"/>
</dbReference>
<evidence type="ECO:0000256" key="5">
    <source>
        <dbReference type="ARBA" id="ARBA00023172"/>
    </source>
</evidence>
<accession>A0A175Y0Z2</accession>
<dbReference type="InterPro" id="IPR006119">
    <property type="entry name" value="Resolv_N"/>
</dbReference>
<evidence type="ECO:0000313" key="7">
    <source>
        <dbReference type="Proteomes" id="UP000078460"/>
    </source>
</evidence>
<dbReference type="STRING" id="621456.BJP26_13775"/>
<dbReference type="CDD" id="cd00569">
    <property type="entry name" value="HTH_Hin_like"/>
    <property type="match status" value="1"/>
</dbReference>
<dbReference type="GO" id="GO:0015074">
    <property type="term" value="P:DNA integration"/>
    <property type="evidence" value="ECO:0007669"/>
    <property type="project" value="UniProtKB-KW"/>
</dbReference>
<evidence type="ECO:0000256" key="3">
    <source>
        <dbReference type="ARBA" id="ARBA00023100"/>
    </source>
</evidence>
<dbReference type="EMBL" id="LQCK02000035">
    <property type="protein sequence ID" value="KZB94258.1"/>
    <property type="molecule type" value="Genomic_DNA"/>
</dbReference>